<keyword evidence="2" id="KW-1185">Reference proteome</keyword>
<reference evidence="2" key="1">
    <citation type="journal article" date="2024" name="Front. Bioeng. Biotechnol.">
        <title>Genome-scale model development and genomic sequencing of the oleaginous clade Lipomyces.</title>
        <authorList>
            <person name="Czajka J.J."/>
            <person name="Han Y."/>
            <person name="Kim J."/>
            <person name="Mondo S.J."/>
            <person name="Hofstad B.A."/>
            <person name="Robles A."/>
            <person name="Haridas S."/>
            <person name="Riley R."/>
            <person name="LaButti K."/>
            <person name="Pangilinan J."/>
            <person name="Andreopoulos W."/>
            <person name="Lipzen A."/>
            <person name="Yan J."/>
            <person name="Wang M."/>
            <person name="Ng V."/>
            <person name="Grigoriev I.V."/>
            <person name="Spatafora J.W."/>
            <person name="Magnuson J.K."/>
            <person name="Baker S.E."/>
            <person name="Pomraning K.R."/>
        </authorList>
    </citation>
    <scope>NUCLEOTIDE SEQUENCE [LARGE SCALE GENOMIC DNA]</scope>
    <source>
        <strain evidence="2">CBS 7786</strain>
    </source>
</reference>
<evidence type="ECO:0000313" key="2">
    <source>
        <dbReference type="Proteomes" id="UP001433508"/>
    </source>
</evidence>
<organism evidence="1 2">
    <name type="scientific">Lipomyces kononenkoae</name>
    <name type="common">Yeast</name>
    <dbReference type="NCBI Taxonomy" id="34357"/>
    <lineage>
        <taxon>Eukaryota</taxon>
        <taxon>Fungi</taxon>
        <taxon>Dikarya</taxon>
        <taxon>Ascomycota</taxon>
        <taxon>Saccharomycotina</taxon>
        <taxon>Lipomycetes</taxon>
        <taxon>Lipomycetales</taxon>
        <taxon>Lipomycetaceae</taxon>
        <taxon>Lipomyces</taxon>
    </lineage>
</organism>
<proteinExistence type="predicted"/>
<evidence type="ECO:0000313" key="1">
    <source>
        <dbReference type="EMBL" id="KAK9235404.1"/>
    </source>
</evidence>
<protein>
    <submittedName>
        <fullName evidence="1">Uncharacterized protein</fullName>
    </submittedName>
</protein>
<sequence>MAILETMLLIDVFGSMIVNPHKASLVLRVLCGTTSNICLVEHLVHRALHHMIPCAAGGSRSSRN</sequence>
<accession>A0ACC3SVF3</accession>
<dbReference type="EMBL" id="MU971417">
    <property type="protein sequence ID" value="KAK9235404.1"/>
    <property type="molecule type" value="Genomic_DNA"/>
</dbReference>
<dbReference type="Proteomes" id="UP001433508">
    <property type="component" value="Unassembled WGS sequence"/>
</dbReference>
<comment type="caution">
    <text evidence="1">The sequence shown here is derived from an EMBL/GenBank/DDBJ whole genome shotgun (WGS) entry which is preliminary data.</text>
</comment>
<name>A0ACC3SVF3_LIPKO</name>
<gene>
    <name evidence="1" type="ORF">V1525DRAFT_270841</name>
</gene>